<gene>
    <name evidence="1" type="ORF">SAMN04489868_12716</name>
</gene>
<keyword evidence="2" id="KW-1185">Reference proteome</keyword>
<organism evidence="1 2">
    <name type="scientific">Pisciglobus halotolerans</name>
    <dbReference type="NCBI Taxonomy" id="745365"/>
    <lineage>
        <taxon>Bacteria</taxon>
        <taxon>Bacillati</taxon>
        <taxon>Bacillota</taxon>
        <taxon>Bacilli</taxon>
        <taxon>Lactobacillales</taxon>
        <taxon>Carnobacteriaceae</taxon>
    </lineage>
</organism>
<dbReference type="Proteomes" id="UP000198668">
    <property type="component" value="Unassembled WGS sequence"/>
</dbReference>
<accession>A0A1I3D2R2</accession>
<dbReference type="GO" id="GO:0006808">
    <property type="term" value="P:regulation of nitrogen utilization"/>
    <property type="evidence" value="ECO:0007669"/>
    <property type="project" value="InterPro"/>
</dbReference>
<dbReference type="AlphaFoldDB" id="A0A1I3D2R2"/>
<dbReference type="InterPro" id="IPR015867">
    <property type="entry name" value="N-reg_PII/ATP_PRibTrfase_C"/>
</dbReference>
<dbReference type="SUPFAM" id="SSF54913">
    <property type="entry name" value="GlnB-like"/>
    <property type="match status" value="2"/>
</dbReference>
<evidence type="ECO:0000313" key="1">
    <source>
        <dbReference type="EMBL" id="SFH80898.1"/>
    </source>
</evidence>
<dbReference type="OrthoDB" id="9803021at2"/>
<proteinExistence type="predicted"/>
<reference evidence="1 2" key="1">
    <citation type="submission" date="2016-10" db="EMBL/GenBank/DDBJ databases">
        <authorList>
            <person name="de Groot N.N."/>
        </authorList>
    </citation>
    <scope>NUCLEOTIDE SEQUENCE [LARGE SCALE GENOMIC DNA]</scope>
    <source>
        <strain evidence="1 2">DSM 27630</strain>
    </source>
</reference>
<dbReference type="SMART" id="SM00938">
    <property type="entry name" value="P-II"/>
    <property type="match status" value="1"/>
</dbReference>
<sequence length="222" mass="24133">MSERETIGKNYQLLFLIVNDAVGSALVRLAKKNGVTGGTVFYGYGTIRNSALKFLGLQDIRKEIVLMVAEEEIADSLLNICAKRLKLDKPNRGIAFTIPLMNVLGRRDSVYHEKTTKGENGTMHQAIFTIVERGRADDVIEAAEAAGSKGGTIINARGSGIHETSRVFAMDIEPEKEIVLVLAESDKVEPIVTSISNAIQIEQPGNGILFTADVNEAKGLFE</sequence>
<evidence type="ECO:0000313" key="2">
    <source>
        <dbReference type="Proteomes" id="UP000198668"/>
    </source>
</evidence>
<dbReference type="InterPro" id="IPR011322">
    <property type="entry name" value="N-reg_PII-like_a/b"/>
</dbReference>
<dbReference type="Gene3D" id="3.30.70.120">
    <property type="match status" value="2"/>
</dbReference>
<dbReference type="InterPro" id="IPR002187">
    <property type="entry name" value="N-reg_PII"/>
</dbReference>
<name>A0A1I3D2R2_9LACT</name>
<dbReference type="PROSITE" id="PS51343">
    <property type="entry name" value="PII_GLNB_DOM"/>
    <property type="match status" value="1"/>
</dbReference>
<dbReference type="EMBL" id="FOQE01000027">
    <property type="protein sequence ID" value="SFH80898.1"/>
    <property type="molecule type" value="Genomic_DNA"/>
</dbReference>
<dbReference type="Pfam" id="PF00543">
    <property type="entry name" value="P-II"/>
    <property type="match status" value="1"/>
</dbReference>
<dbReference type="RefSeq" id="WP_092092986.1">
    <property type="nucleotide sequence ID" value="NZ_FOQE01000027.1"/>
</dbReference>
<dbReference type="GO" id="GO:0030234">
    <property type="term" value="F:enzyme regulator activity"/>
    <property type="evidence" value="ECO:0007669"/>
    <property type="project" value="InterPro"/>
</dbReference>
<protein>
    <submittedName>
        <fullName evidence="1">Nitrogen regulatory protein PII</fullName>
    </submittedName>
</protein>